<dbReference type="EMBL" id="JBFXLU010000279">
    <property type="protein sequence ID" value="KAL2831646.1"/>
    <property type="molecule type" value="Genomic_DNA"/>
</dbReference>
<feature type="region of interest" description="Disordered" evidence="1">
    <location>
        <begin position="121"/>
        <end position="147"/>
    </location>
</feature>
<feature type="domain" description="F-box" evidence="2">
    <location>
        <begin position="4"/>
        <end position="51"/>
    </location>
</feature>
<name>A0ABR4IV53_9EURO</name>
<keyword evidence="4" id="KW-1185">Reference proteome</keyword>
<dbReference type="SMART" id="SM00256">
    <property type="entry name" value="FBOX"/>
    <property type="match status" value="1"/>
</dbReference>
<protein>
    <recommendedName>
        <fullName evidence="2">F-box domain-containing protein</fullName>
    </recommendedName>
</protein>
<sequence length="544" mass="63549">MPRAHSLGNLPPELQCAIIRYLDPIALISTSQTNKYFRALINRKKKHFAERLIALECLEEFGGPEITFSRLGTVGPDRTSPEWESNRWACTACLRFLPYQAFTNKAVSQLAYRKPIRGSPAARKCTSWEPTPSPDTRRKTRAKRPERDITALDCDGDGDQALGRRYAVTTTQNWGRHRVWESHSDDAFQLLTARLIRFQEAGLVEFRDMDVHTFFALTEAEENELLDREARAIELLRAGYNRHHRRCLECRFQRGELRGCTGAARGLGTANLPIIPGRRVSFGTVVDRYFPDISSVLQTKRPPFNAPVFVIHRDPAIDRPWTLYRMRCPGCQRWQELRAFRFGGIYPRFEPREMPLLRGHADWHLNWDNKPVKADALENLRCNCCLLEASGTEELGQILVTWLTTLVEAQLTEFTGNLRTGFNGLCWRMRCRSKKDTARTRALVWDMRRMLDKDALDITRMDVALMRQRRIEWLDMYPQFRDGDREEHGLWFEPDKFMWQWVEQYEESEALWFWLQNLRDELQEEGKAALLVQWALARDEARHS</sequence>
<evidence type="ECO:0000313" key="4">
    <source>
        <dbReference type="Proteomes" id="UP001610446"/>
    </source>
</evidence>
<comment type="caution">
    <text evidence="3">The sequence shown here is derived from an EMBL/GenBank/DDBJ whole genome shotgun (WGS) entry which is preliminary data.</text>
</comment>
<evidence type="ECO:0000256" key="1">
    <source>
        <dbReference type="SAM" id="MobiDB-lite"/>
    </source>
</evidence>
<evidence type="ECO:0000313" key="3">
    <source>
        <dbReference type="EMBL" id="KAL2831646.1"/>
    </source>
</evidence>
<dbReference type="Gene3D" id="1.20.1280.50">
    <property type="match status" value="1"/>
</dbReference>
<evidence type="ECO:0000259" key="2">
    <source>
        <dbReference type="PROSITE" id="PS50181"/>
    </source>
</evidence>
<dbReference type="Pfam" id="PF00646">
    <property type="entry name" value="F-box"/>
    <property type="match status" value="1"/>
</dbReference>
<gene>
    <name evidence="3" type="ORF">BJY01DRAFT_107004</name>
</gene>
<reference evidence="3 4" key="1">
    <citation type="submission" date="2024-07" db="EMBL/GenBank/DDBJ databases">
        <title>Section-level genome sequencing and comparative genomics of Aspergillus sections Usti and Cavernicolus.</title>
        <authorList>
            <consortium name="Lawrence Berkeley National Laboratory"/>
            <person name="Nybo J.L."/>
            <person name="Vesth T.C."/>
            <person name="Theobald S."/>
            <person name="Frisvad J.C."/>
            <person name="Larsen T.O."/>
            <person name="Kjaerboelling I."/>
            <person name="Rothschild-Mancinelli K."/>
            <person name="Lyhne E.K."/>
            <person name="Kogle M.E."/>
            <person name="Barry K."/>
            <person name="Clum A."/>
            <person name="Na H."/>
            <person name="Ledsgaard L."/>
            <person name="Lin J."/>
            <person name="Lipzen A."/>
            <person name="Kuo A."/>
            <person name="Riley R."/>
            <person name="Mondo S."/>
            <person name="Labutti K."/>
            <person name="Haridas S."/>
            <person name="Pangalinan J."/>
            <person name="Salamov A.A."/>
            <person name="Simmons B.A."/>
            <person name="Magnuson J.K."/>
            <person name="Chen J."/>
            <person name="Drula E."/>
            <person name="Henrissat B."/>
            <person name="Wiebenga A."/>
            <person name="Lubbers R.J."/>
            <person name="Gomes A.C."/>
            <person name="Makela M.R."/>
            <person name="Stajich J."/>
            <person name="Grigoriev I.V."/>
            <person name="Mortensen U.H."/>
            <person name="De Vries R.P."/>
            <person name="Baker S.E."/>
            <person name="Andersen M.R."/>
        </authorList>
    </citation>
    <scope>NUCLEOTIDE SEQUENCE [LARGE SCALE GENOMIC DNA]</scope>
    <source>
        <strain evidence="3 4">CBS 123904</strain>
    </source>
</reference>
<dbReference type="CDD" id="cd09917">
    <property type="entry name" value="F-box_SF"/>
    <property type="match status" value="1"/>
</dbReference>
<accession>A0ABR4IV53</accession>
<dbReference type="InterPro" id="IPR001810">
    <property type="entry name" value="F-box_dom"/>
</dbReference>
<dbReference type="Proteomes" id="UP001610446">
    <property type="component" value="Unassembled WGS sequence"/>
</dbReference>
<organism evidence="3 4">
    <name type="scientific">Aspergillus pseudoustus</name>
    <dbReference type="NCBI Taxonomy" id="1810923"/>
    <lineage>
        <taxon>Eukaryota</taxon>
        <taxon>Fungi</taxon>
        <taxon>Dikarya</taxon>
        <taxon>Ascomycota</taxon>
        <taxon>Pezizomycotina</taxon>
        <taxon>Eurotiomycetes</taxon>
        <taxon>Eurotiomycetidae</taxon>
        <taxon>Eurotiales</taxon>
        <taxon>Aspergillaceae</taxon>
        <taxon>Aspergillus</taxon>
        <taxon>Aspergillus subgen. Nidulantes</taxon>
    </lineage>
</organism>
<dbReference type="SUPFAM" id="SSF81383">
    <property type="entry name" value="F-box domain"/>
    <property type="match status" value="1"/>
</dbReference>
<dbReference type="PROSITE" id="PS50181">
    <property type="entry name" value="FBOX"/>
    <property type="match status" value="1"/>
</dbReference>
<proteinExistence type="predicted"/>
<dbReference type="InterPro" id="IPR036047">
    <property type="entry name" value="F-box-like_dom_sf"/>
</dbReference>